<keyword evidence="4" id="KW-0732">Signal</keyword>
<evidence type="ECO:0000256" key="1">
    <source>
        <dbReference type="ARBA" id="ARBA00001561"/>
    </source>
</evidence>
<dbReference type="EC" id="3.5.1.28" evidence="2"/>
<keyword evidence="7" id="KW-1185">Reference proteome</keyword>
<dbReference type="RefSeq" id="WP_072287767.1">
    <property type="nucleotide sequence ID" value="NZ_CP015455.1"/>
</dbReference>
<dbReference type="Pfam" id="PF11741">
    <property type="entry name" value="AMIN"/>
    <property type="match status" value="1"/>
</dbReference>
<comment type="catalytic activity">
    <reaction evidence="1">
        <text>Hydrolyzes the link between N-acetylmuramoyl residues and L-amino acid residues in certain cell-wall glycopeptides.</text>
        <dbReference type="EC" id="3.5.1.28"/>
    </reaction>
</comment>
<protein>
    <recommendedName>
        <fullName evidence="2">N-acetylmuramoyl-L-alanine amidase</fullName>
        <ecNumber evidence="2">3.5.1.28</ecNumber>
    </recommendedName>
</protein>
<dbReference type="Gene3D" id="3.40.630.40">
    <property type="entry name" value="Zn-dependent exopeptidases"/>
    <property type="match status" value="1"/>
</dbReference>
<dbReference type="SMART" id="SM00646">
    <property type="entry name" value="Ami_3"/>
    <property type="match status" value="1"/>
</dbReference>
<dbReference type="Proteomes" id="UP000182264">
    <property type="component" value="Chromosome"/>
</dbReference>
<evidence type="ECO:0000256" key="4">
    <source>
        <dbReference type="SAM" id="SignalP"/>
    </source>
</evidence>
<dbReference type="InterPro" id="IPR021731">
    <property type="entry name" value="AMIN_dom"/>
</dbReference>
<dbReference type="PANTHER" id="PTHR30404">
    <property type="entry name" value="N-ACETYLMURAMOYL-L-ALANINE AMIDASE"/>
    <property type="match status" value="1"/>
</dbReference>
<dbReference type="EMBL" id="CP015518">
    <property type="protein sequence ID" value="APG25920.1"/>
    <property type="molecule type" value="Genomic_DNA"/>
</dbReference>
<dbReference type="OrthoDB" id="9806267at2"/>
<dbReference type="SUPFAM" id="SSF53187">
    <property type="entry name" value="Zn-dependent exopeptidases"/>
    <property type="match status" value="1"/>
</dbReference>
<accession>A0A1L3GJ62</accession>
<proteinExistence type="predicted"/>
<evidence type="ECO:0000259" key="5">
    <source>
        <dbReference type="SMART" id="SM00646"/>
    </source>
</evidence>
<organism evidence="6 7">
    <name type="scientific">Syntrophotalea acetylenica</name>
    <name type="common">Pelobacter acetylenicus</name>
    <dbReference type="NCBI Taxonomy" id="29542"/>
    <lineage>
        <taxon>Bacteria</taxon>
        <taxon>Pseudomonadati</taxon>
        <taxon>Thermodesulfobacteriota</taxon>
        <taxon>Desulfuromonadia</taxon>
        <taxon>Desulfuromonadales</taxon>
        <taxon>Syntrophotaleaceae</taxon>
        <taxon>Syntrophotalea</taxon>
    </lineage>
</organism>
<gene>
    <name evidence="6" type="ORF">A7E75_13560</name>
</gene>
<dbReference type="KEGG" id="pace:A6070_07595"/>
<dbReference type="GO" id="GO:0008745">
    <property type="term" value="F:N-acetylmuramoyl-L-alanine amidase activity"/>
    <property type="evidence" value="ECO:0007669"/>
    <property type="project" value="UniProtKB-EC"/>
</dbReference>
<evidence type="ECO:0000256" key="2">
    <source>
        <dbReference type="ARBA" id="ARBA00011901"/>
    </source>
</evidence>
<dbReference type="Gene3D" id="2.60.40.3500">
    <property type="match status" value="1"/>
</dbReference>
<dbReference type="AlphaFoldDB" id="A0A1L3GJ62"/>
<feature type="domain" description="MurNAc-LAA" evidence="5">
    <location>
        <begin position="414"/>
        <end position="565"/>
    </location>
</feature>
<evidence type="ECO:0000313" key="6">
    <source>
        <dbReference type="EMBL" id="APG25920.1"/>
    </source>
</evidence>
<dbReference type="STRING" id="29542.A6070_07595"/>
<feature type="chain" id="PRO_5013018510" description="N-acetylmuramoyl-L-alanine amidase" evidence="4">
    <location>
        <begin position="25"/>
        <end position="577"/>
    </location>
</feature>
<dbReference type="FunFam" id="3.40.630.40:FF:000005">
    <property type="entry name" value="N-acetylmuramoyl-L-alanine amidase (AmiA)"/>
    <property type="match status" value="1"/>
</dbReference>
<name>A0A1L3GJ62_SYNAC</name>
<dbReference type="GO" id="GO:0009253">
    <property type="term" value="P:peptidoglycan catabolic process"/>
    <property type="evidence" value="ECO:0007669"/>
    <property type="project" value="InterPro"/>
</dbReference>
<dbReference type="InterPro" id="IPR011990">
    <property type="entry name" value="TPR-like_helical_dom_sf"/>
</dbReference>
<evidence type="ECO:0000256" key="3">
    <source>
        <dbReference type="ARBA" id="ARBA00022801"/>
    </source>
</evidence>
<dbReference type="PANTHER" id="PTHR30404:SF0">
    <property type="entry name" value="N-ACETYLMURAMOYL-L-ALANINE AMIDASE AMIC"/>
    <property type="match status" value="1"/>
</dbReference>
<dbReference type="Pfam" id="PF01520">
    <property type="entry name" value="Amidase_3"/>
    <property type="match status" value="1"/>
</dbReference>
<dbReference type="InterPro" id="IPR050695">
    <property type="entry name" value="N-acetylmuramoyl_amidase_3"/>
</dbReference>
<dbReference type="InterPro" id="IPR002508">
    <property type="entry name" value="MurNAc-LAA_cat"/>
</dbReference>
<dbReference type="CDD" id="cd02696">
    <property type="entry name" value="MurNAc-LAA"/>
    <property type="match status" value="1"/>
</dbReference>
<dbReference type="GO" id="GO:0030288">
    <property type="term" value="C:outer membrane-bounded periplasmic space"/>
    <property type="evidence" value="ECO:0007669"/>
    <property type="project" value="TreeGrafter"/>
</dbReference>
<dbReference type="Gene3D" id="1.25.40.10">
    <property type="entry name" value="Tetratricopeptide repeat domain"/>
    <property type="match status" value="1"/>
</dbReference>
<reference evidence="6 7" key="1">
    <citation type="journal article" date="2017" name="Genome Announc.">
        <title>Complete Genome Sequences of Two Acetylene-Fermenting Pelobacter acetylenicus Strains.</title>
        <authorList>
            <person name="Sutton J.M."/>
            <person name="Baesman S.M."/>
            <person name="Fierst J.L."/>
            <person name="Poret-Peterson A.T."/>
            <person name="Oremland R.S."/>
            <person name="Dunlap D.S."/>
            <person name="Akob D.M."/>
        </authorList>
    </citation>
    <scope>NUCLEOTIDE SEQUENCE [LARGE SCALE GENOMIC DNA]</scope>
    <source>
        <strain evidence="6 7">DSM 3247</strain>
    </source>
</reference>
<evidence type="ECO:0000313" key="7">
    <source>
        <dbReference type="Proteomes" id="UP000182264"/>
    </source>
</evidence>
<sequence>MKSFFHIAGFLLLLVFLLPLPAMADAGDQAFENAKNAYQQLQSSTRDKLYRENWVRVVEGFEGLARSYPSHSRADDALYLGAKASEGLYAISRRAEDARQAVALYDRLAAGYPQSNLADDACYLAGLVLEKHLSNRPEAYMRYKRAADNHPRGDMTSLCRDAEKRLRRYMPAEAAGVSVAVPAVSTPSSGAVKVSQVRHWSSPDYTRVVIETTGPAGYAANLLQGNKKAGQPPRLYVDVKGGTLGTGVPATQKVGDGLLREIRVGRPARDQVRVVLDLETYGDYKVFTLENPQRIVIDVSGKRTATLEAAIPELHAPVAGTGDAIGKVLAKTPKEKKPEVAVPAASVNGRLRRIVVDAGHGGKDPGAIGPSGVMEKDVTLAMARRLAERLEKELGCQVVLTRDKDIYLPLEERTAIANRVGADLFISIHANASTNRNATGVETYYLNFSKNDKAAAVAARENGTSLKQVSDLELILFDLMANAKINESSRLAAEIQKAMVDHLGRHYPDVKNHGVRQGPFYVLLGANMPSVLVETAFISNKMEESRLNSDKYQDHAATAIVRAVRSYAHDSRTVATK</sequence>
<feature type="signal peptide" evidence="4">
    <location>
        <begin position="1"/>
        <end position="24"/>
    </location>
</feature>
<keyword evidence="3" id="KW-0378">Hydrolase</keyword>